<feature type="transmembrane region" description="Helical" evidence="5">
    <location>
        <begin position="130"/>
        <end position="153"/>
    </location>
</feature>
<dbReference type="GO" id="GO:0017147">
    <property type="term" value="F:Wnt-protein binding"/>
    <property type="evidence" value="ECO:0007669"/>
    <property type="project" value="InterPro"/>
</dbReference>
<reference evidence="8" key="1">
    <citation type="submission" date="2022-11" db="UniProtKB">
        <authorList>
            <consortium name="WormBaseParasite"/>
        </authorList>
    </citation>
    <scope>IDENTIFICATION</scope>
</reference>
<evidence type="ECO:0000256" key="4">
    <source>
        <dbReference type="ARBA" id="ARBA00023136"/>
    </source>
</evidence>
<feature type="transmembrane region" description="Helical" evidence="5">
    <location>
        <begin position="60"/>
        <end position="79"/>
    </location>
</feature>
<dbReference type="InterPro" id="IPR009551">
    <property type="entry name" value="Wntless"/>
</dbReference>
<sequence length="172" mass="20089">MLTTWWYYKRVQALNRPKLLIEKSILALGCALIVLDFPLEWISLWFRVPAMLLVSDLRQGLFYTILFSFWLIFAGEHLIDDTTRNNLKNYWRNLSLVCTASLALLLYDLSERGRHLIDPFFSVWSSPRGTFWAQLAIYLAAAAILIYFVFLSFKIWQCGLLLRESEPLSSIT</sequence>
<dbReference type="GO" id="GO:0006886">
    <property type="term" value="P:intracellular protein transport"/>
    <property type="evidence" value="ECO:0007669"/>
    <property type="project" value="TreeGrafter"/>
</dbReference>
<dbReference type="WBParaSite" id="jg14417">
    <property type="protein sequence ID" value="jg14417"/>
    <property type="gene ID" value="jg14417"/>
</dbReference>
<keyword evidence="4 5" id="KW-0472">Membrane</keyword>
<dbReference type="GO" id="GO:0061355">
    <property type="term" value="P:Wnt protein secretion"/>
    <property type="evidence" value="ECO:0007669"/>
    <property type="project" value="TreeGrafter"/>
</dbReference>
<dbReference type="Pfam" id="PF06664">
    <property type="entry name" value="WLS-like_TM"/>
    <property type="match status" value="1"/>
</dbReference>
<dbReference type="PANTHER" id="PTHR13449">
    <property type="entry name" value="INTEGRAL MEMBRANE PROTEIN GPR177"/>
    <property type="match status" value="1"/>
</dbReference>
<evidence type="ECO:0000256" key="5">
    <source>
        <dbReference type="SAM" id="Phobius"/>
    </source>
</evidence>
<organism evidence="7 8">
    <name type="scientific">Ditylenchus dipsaci</name>
    <dbReference type="NCBI Taxonomy" id="166011"/>
    <lineage>
        <taxon>Eukaryota</taxon>
        <taxon>Metazoa</taxon>
        <taxon>Ecdysozoa</taxon>
        <taxon>Nematoda</taxon>
        <taxon>Chromadorea</taxon>
        <taxon>Rhabditida</taxon>
        <taxon>Tylenchina</taxon>
        <taxon>Tylenchomorpha</taxon>
        <taxon>Sphaerularioidea</taxon>
        <taxon>Anguinidae</taxon>
        <taxon>Anguininae</taxon>
        <taxon>Ditylenchus</taxon>
    </lineage>
</organism>
<dbReference type="PANTHER" id="PTHR13449:SF2">
    <property type="entry name" value="PROTEIN WNTLESS HOMOLOG"/>
    <property type="match status" value="1"/>
</dbReference>
<evidence type="ECO:0000313" key="8">
    <source>
        <dbReference type="WBParaSite" id="jg14417"/>
    </source>
</evidence>
<feature type="transmembrane region" description="Helical" evidence="5">
    <location>
        <begin position="91"/>
        <end position="110"/>
    </location>
</feature>
<dbReference type="GO" id="GO:0016055">
    <property type="term" value="P:Wnt signaling pathway"/>
    <property type="evidence" value="ECO:0007669"/>
    <property type="project" value="InterPro"/>
</dbReference>
<dbReference type="Proteomes" id="UP000887574">
    <property type="component" value="Unplaced"/>
</dbReference>
<keyword evidence="7" id="KW-1185">Reference proteome</keyword>
<accession>A0A915D044</accession>
<evidence type="ECO:0000256" key="2">
    <source>
        <dbReference type="ARBA" id="ARBA00022692"/>
    </source>
</evidence>
<proteinExistence type="predicted"/>
<evidence type="ECO:0000313" key="7">
    <source>
        <dbReference type="Proteomes" id="UP000887574"/>
    </source>
</evidence>
<keyword evidence="2 5" id="KW-0812">Transmembrane</keyword>
<dbReference type="AlphaFoldDB" id="A0A915D044"/>
<feature type="transmembrane region" description="Helical" evidence="5">
    <location>
        <begin position="25"/>
        <end position="48"/>
    </location>
</feature>
<name>A0A915D044_9BILA</name>
<keyword evidence="3 5" id="KW-1133">Transmembrane helix</keyword>
<dbReference type="InterPro" id="IPR047843">
    <property type="entry name" value="WLS-like_TM"/>
</dbReference>
<feature type="domain" description="Wntless-like transmembrane" evidence="6">
    <location>
        <begin position="2"/>
        <end position="158"/>
    </location>
</feature>
<evidence type="ECO:0000259" key="6">
    <source>
        <dbReference type="Pfam" id="PF06664"/>
    </source>
</evidence>
<dbReference type="GO" id="GO:0010008">
    <property type="term" value="C:endosome membrane"/>
    <property type="evidence" value="ECO:0007669"/>
    <property type="project" value="UniProtKB-SubCell"/>
</dbReference>
<evidence type="ECO:0000256" key="1">
    <source>
        <dbReference type="ARBA" id="ARBA00004337"/>
    </source>
</evidence>
<comment type="subcellular location">
    <subcellularLocation>
        <location evidence="1">Endosome membrane</location>
        <topology evidence="1">Multi-pass membrane protein</topology>
    </subcellularLocation>
</comment>
<protein>
    <submittedName>
        <fullName evidence="8">Protein wntless</fullName>
    </submittedName>
</protein>
<evidence type="ECO:0000256" key="3">
    <source>
        <dbReference type="ARBA" id="ARBA00022989"/>
    </source>
</evidence>